<evidence type="ECO:0000256" key="3">
    <source>
        <dbReference type="ARBA" id="ARBA00006602"/>
    </source>
</evidence>
<evidence type="ECO:0000256" key="4">
    <source>
        <dbReference type="ARBA" id="ARBA00016507"/>
    </source>
</evidence>
<dbReference type="InterPro" id="IPR018035">
    <property type="entry name" value="Flagellar_FliH/T3SS_HrpE"/>
</dbReference>
<dbReference type="KEGG" id="slac:SKTS_10570"/>
<proteinExistence type="inferred from homology"/>
<dbReference type="RefSeq" id="WP_173061407.1">
    <property type="nucleotide sequence ID" value="NZ_AP022853.1"/>
</dbReference>
<keyword evidence="6" id="KW-0963">Cytoplasm</keyword>
<evidence type="ECO:0000256" key="6">
    <source>
        <dbReference type="ARBA" id="ARBA00022490"/>
    </source>
</evidence>
<dbReference type="Proteomes" id="UP000502260">
    <property type="component" value="Chromosome"/>
</dbReference>
<keyword evidence="7" id="KW-1005">Bacterial flagellum biogenesis</keyword>
<keyword evidence="12" id="KW-0966">Cell projection</keyword>
<evidence type="ECO:0000256" key="9">
    <source>
        <dbReference type="ARBA" id="ARBA00023225"/>
    </source>
</evidence>
<feature type="domain" description="Flagellar assembly protein FliH/Type III secretion system HrpE" evidence="11">
    <location>
        <begin position="67"/>
        <end position="193"/>
    </location>
</feature>
<dbReference type="InterPro" id="IPR051472">
    <property type="entry name" value="T3SS_Stator/FliH"/>
</dbReference>
<keyword evidence="9" id="KW-1006">Bacterial flagellum protein export</keyword>
<dbReference type="EMBL" id="AP022853">
    <property type="protein sequence ID" value="BCB26171.1"/>
    <property type="molecule type" value="Genomic_DNA"/>
</dbReference>
<dbReference type="InterPro" id="IPR000563">
    <property type="entry name" value="Flag_FliH"/>
</dbReference>
<comment type="similarity">
    <text evidence="3">Belongs to the FliH family.</text>
</comment>
<evidence type="ECO:0000313" key="12">
    <source>
        <dbReference type="EMBL" id="BCB26171.1"/>
    </source>
</evidence>
<evidence type="ECO:0000256" key="1">
    <source>
        <dbReference type="ARBA" id="ARBA00003041"/>
    </source>
</evidence>
<evidence type="ECO:0000256" key="5">
    <source>
        <dbReference type="ARBA" id="ARBA00022448"/>
    </source>
</evidence>
<dbReference type="GO" id="GO:0003774">
    <property type="term" value="F:cytoskeletal motor activity"/>
    <property type="evidence" value="ECO:0007669"/>
    <property type="project" value="InterPro"/>
</dbReference>
<evidence type="ECO:0000256" key="10">
    <source>
        <dbReference type="SAM" id="Coils"/>
    </source>
</evidence>
<name>A0A6F8VAK1_9PROT</name>
<dbReference type="PANTHER" id="PTHR34982:SF1">
    <property type="entry name" value="FLAGELLAR ASSEMBLY PROTEIN FLIH"/>
    <property type="match status" value="1"/>
</dbReference>
<dbReference type="SUPFAM" id="SSF160527">
    <property type="entry name" value="V-type ATPase subunit E-like"/>
    <property type="match status" value="1"/>
</dbReference>
<protein>
    <recommendedName>
        <fullName evidence="4">Flagellar assembly protein FliH</fullName>
    </recommendedName>
</protein>
<dbReference type="PRINTS" id="PR01003">
    <property type="entry name" value="FLGFLIH"/>
</dbReference>
<keyword evidence="12" id="KW-0282">Flagellum</keyword>
<gene>
    <name evidence="12" type="primary">fliH</name>
    <name evidence="12" type="ORF">SKTS_10570</name>
</gene>
<dbReference type="AlphaFoldDB" id="A0A6F8VAK1"/>
<feature type="coiled-coil region" evidence="10">
    <location>
        <begin position="62"/>
        <end position="96"/>
    </location>
</feature>
<keyword evidence="12" id="KW-0969">Cilium</keyword>
<dbReference type="GO" id="GO:0005829">
    <property type="term" value="C:cytosol"/>
    <property type="evidence" value="ECO:0007669"/>
    <property type="project" value="TreeGrafter"/>
</dbReference>
<dbReference type="GO" id="GO:0071973">
    <property type="term" value="P:bacterial-type flagellum-dependent cell motility"/>
    <property type="evidence" value="ECO:0007669"/>
    <property type="project" value="InterPro"/>
</dbReference>
<dbReference type="GO" id="GO:0044781">
    <property type="term" value="P:bacterial-type flagellum organization"/>
    <property type="evidence" value="ECO:0007669"/>
    <property type="project" value="UniProtKB-KW"/>
</dbReference>
<evidence type="ECO:0000256" key="7">
    <source>
        <dbReference type="ARBA" id="ARBA00022795"/>
    </source>
</evidence>
<keyword evidence="10" id="KW-0175">Coiled coil</keyword>
<comment type="function">
    <text evidence="1">Needed for flagellar regrowth and assembly.</text>
</comment>
<evidence type="ECO:0000313" key="13">
    <source>
        <dbReference type="Proteomes" id="UP000502260"/>
    </source>
</evidence>
<evidence type="ECO:0000256" key="8">
    <source>
        <dbReference type="ARBA" id="ARBA00022927"/>
    </source>
</evidence>
<reference evidence="13" key="1">
    <citation type="submission" date="2020-03" db="EMBL/GenBank/DDBJ databases">
        <title>Complete genome sequence of sulfur-oxidizing bacterium skT11.</title>
        <authorList>
            <person name="Kanda M."/>
            <person name="Kojima H."/>
            <person name="Fukui M."/>
        </authorList>
    </citation>
    <scope>NUCLEOTIDE SEQUENCE [LARGE SCALE GENOMIC DNA]</scope>
    <source>
        <strain evidence="13">skT11</strain>
    </source>
</reference>
<dbReference type="GO" id="GO:0015031">
    <property type="term" value="P:protein transport"/>
    <property type="evidence" value="ECO:0007669"/>
    <property type="project" value="UniProtKB-KW"/>
</dbReference>
<evidence type="ECO:0000256" key="2">
    <source>
        <dbReference type="ARBA" id="ARBA00004496"/>
    </source>
</evidence>
<keyword evidence="8" id="KW-0653">Protein transport</keyword>
<comment type="subcellular location">
    <subcellularLocation>
        <location evidence="2">Cytoplasm</location>
    </subcellularLocation>
</comment>
<dbReference type="PANTHER" id="PTHR34982">
    <property type="entry name" value="YOP PROTEINS TRANSLOCATION PROTEIN L"/>
    <property type="match status" value="1"/>
</dbReference>
<dbReference type="Pfam" id="PF02108">
    <property type="entry name" value="FliH"/>
    <property type="match status" value="1"/>
</dbReference>
<accession>A0A6F8VAK1</accession>
<keyword evidence="5" id="KW-0813">Transport</keyword>
<organism evidence="12 13">
    <name type="scientific">Sulfurimicrobium lacus</name>
    <dbReference type="NCBI Taxonomy" id="2715678"/>
    <lineage>
        <taxon>Bacteria</taxon>
        <taxon>Pseudomonadati</taxon>
        <taxon>Pseudomonadota</taxon>
        <taxon>Betaproteobacteria</taxon>
        <taxon>Nitrosomonadales</taxon>
        <taxon>Sulfuricellaceae</taxon>
        <taxon>Sulfurimicrobium</taxon>
    </lineage>
</organism>
<evidence type="ECO:0000259" key="11">
    <source>
        <dbReference type="Pfam" id="PF02108"/>
    </source>
</evidence>
<sequence length="210" mass="23789">MSNIVPKEQLSAYQRWEMDAFDKAHVELPTAESIQQIQQQAHQEGYQEGVQQGREQGYREGREQALQEAQRISRLLVQVNETLQRLDQELAQQVLELVLGLARQMLRQALSIHPELVLPVVQEAINSLPQANQQPQLIVHPQDAALLRSHLEAELAHGHWRVVEDAQITPGGCRLETAQSEIDATLENRWKRVLESLGQSGDWLGPLSPK</sequence>
<keyword evidence="13" id="KW-1185">Reference proteome</keyword>
<dbReference type="GO" id="GO:0009288">
    <property type="term" value="C:bacterial-type flagellum"/>
    <property type="evidence" value="ECO:0007669"/>
    <property type="project" value="InterPro"/>
</dbReference>